<protein>
    <submittedName>
        <fullName evidence="2">Uncharacterized protein</fullName>
    </submittedName>
</protein>
<reference evidence="3" key="1">
    <citation type="journal article" date="2013" name="Science">
        <title>The Amborella genome and the evolution of flowering plants.</title>
        <authorList>
            <consortium name="Amborella Genome Project"/>
        </authorList>
    </citation>
    <scope>NUCLEOTIDE SEQUENCE [LARGE SCALE GENOMIC DNA]</scope>
</reference>
<evidence type="ECO:0000313" key="2">
    <source>
        <dbReference type="EMBL" id="ERN04616.1"/>
    </source>
</evidence>
<accession>W1PAI8</accession>
<feature type="compositionally biased region" description="Basic and acidic residues" evidence="1">
    <location>
        <begin position="99"/>
        <end position="108"/>
    </location>
</feature>
<organism evidence="2 3">
    <name type="scientific">Amborella trichopoda</name>
    <dbReference type="NCBI Taxonomy" id="13333"/>
    <lineage>
        <taxon>Eukaryota</taxon>
        <taxon>Viridiplantae</taxon>
        <taxon>Streptophyta</taxon>
        <taxon>Embryophyta</taxon>
        <taxon>Tracheophyta</taxon>
        <taxon>Spermatophyta</taxon>
        <taxon>Magnoliopsida</taxon>
        <taxon>Amborellales</taxon>
        <taxon>Amborellaceae</taxon>
        <taxon>Amborella</taxon>
    </lineage>
</organism>
<dbReference type="HOGENOM" id="CLU_2200493_0_0_1"/>
<name>W1PAI8_AMBTC</name>
<gene>
    <name evidence="2" type="ORF">AMTR_s00075p00173960</name>
</gene>
<dbReference type="Gramene" id="ERN04616">
    <property type="protein sequence ID" value="ERN04616"/>
    <property type="gene ID" value="AMTR_s00075p00173960"/>
</dbReference>
<evidence type="ECO:0000256" key="1">
    <source>
        <dbReference type="SAM" id="MobiDB-lite"/>
    </source>
</evidence>
<proteinExistence type="predicted"/>
<keyword evidence="3" id="KW-1185">Reference proteome</keyword>
<sequence length="108" mass="11706">MVAEHNSLRDELERVRSILSSSFVAPTVPGPSLDCIRDLERCVDRYGSERVATPFSRCESLCEGAITILCLESVTVSGIYSDDKGSEAGSTEIGGRGEQSYKDSISKK</sequence>
<evidence type="ECO:0000313" key="3">
    <source>
        <dbReference type="Proteomes" id="UP000017836"/>
    </source>
</evidence>
<dbReference type="Proteomes" id="UP000017836">
    <property type="component" value="Unassembled WGS sequence"/>
</dbReference>
<feature type="region of interest" description="Disordered" evidence="1">
    <location>
        <begin position="80"/>
        <end position="108"/>
    </location>
</feature>
<dbReference type="EMBL" id="KI394195">
    <property type="protein sequence ID" value="ERN04616.1"/>
    <property type="molecule type" value="Genomic_DNA"/>
</dbReference>
<dbReference type="AlphaFoldDB" id="W1PAI8"/>